<accession>A0A8D9FJT8</accession>
<protein>
    <submittedName>
        <fullName evidence="1">Uncharacterized protein</fullName>
    </submittedName>
</protein>
<dbReference type="EMBL" id="HBUF01679763">
    <property type="protein sequence ID" value="CAG6792149.1"/>
    <property type="molecule type" value="Transcribed_RNA"/>
</dbReference>
<dbReference type="EMBL" id="HBUF01679762">
    <property type="protein sequence ID" value="CAG6792148.1"/>
    <property type="molecule type" value="Transcribed_RNA"/>
</dbReference>
<proteinExistence type="predicted"/>
<name>A0A8D9FJT8_9HEMI</name>
<sequence>MIFILITSNRPMYIQNHHSVEAEMCKITKCQMENAKCTWKTRLKLYFLKPVHAAGAVYGIHCTHARACVLFQKQLCVGLTQCSFIVEGPPFYIVLHRYR</sequence>
<reference evidence="1" key="1">
    <citation type="submission" date="2021-05" db="EMBL/GenBank/DDBJ databases">
        <authorList>
            <person name="Alioto T."/>
            <person name="Alioto T."/>
            <person name="Gomez Garrido J."/>
        </authorList>
    </citation>
    <scope>NUCLEOTIDE SEQUENCE</scope>
</reference>
<dbReference type="AlphaFoldDB" id="A0A8D9FJT8"/>
<organism evidence="1">
    <name type="scientific">Cacopsylla melanoneura</name>
    <dbReference type="NCBI Taxonomy" id="428564"/>
    <lineage>
        <taxon>Eukaryota</taxon>
        <taxon>Metazoa</taxon>
        <taxon>Ecdysozoa</taxon>
        <taxon>Arthropoda</taxon>
        <taxon>Hexapoda</taxon>
        <taxon>Insecta</taxon>
        <taxon>Pterygota</taxon>
        <taxon>Neoptera</taxon>
        <taxon>Paraneoptera</taxon>
        <taxon>Hemiptera</taxon>
        <taxon>Sternorrhyncha</taxon>
        <taxon>Psylloidea</taxon>
        <taxon>Psyllidae</taxon>
        <taxon>Psyllinae</taxon>
        <taxon>Cacopsylla</taxon>
    </lineage>
</organism>
<evidence type="ECO:0000313" key="1">
    <source>
        <dbReference type="EMBL" id="CAG6792149.1"/>
    </source>
</evidence>